<feature type="domain" description="Amidohydrolase-related" evidence="2">
    <location>
        <begin position="20"/>
        <end position="362"/>
    </location>
</feature>
<reference evidence="3 4" key="1">
    <citation type="submission" date="2019-03" db="EMBL/GenBank/DDBJ databases">
        <title>Genomics of glacier-inhabiting Cryobacterium strains.</title>
        <authorList>
            <person name="Liu Q."/>
            <person name="Xin Y.-H."/>
        </authorList>
    </citation>
    <scope>NUCLEOTIDE SEQUENCE [LARGE SCALE GENOMIC DNA]</scope>
    <source>
        <strain evidence="3 4">TMT1-1</strain>
    </source>
</reference>
<sequence>MTTALLAKTERRQFWTGSVIDCDVHANVPTIETLFNYLDPVWVEGTKERGWHGPTGPRLSYPPGAATTAREEWRPANQMPASQLSLLQQDILDPWQVDRAVLNCYYGIDSLRHPDWAPALASAVNDWIIAEWLDKDPRLAASLVIPARDPSAAAAEIDRVGSHPGFVQVMLPVRSERLYGQRIFYPIFEAATRNDLVVGLQWGGTSEDAPSPTGYASWYAEEYAAETQMYLAQLTSMVFEGTFQKFPTLRVAVMEGGFTWVPMWGWSMNKKWKGLRRETPWVDRLPMDIIRDHVRFSVAPADLGPREHSQRIIDWLGSDDLLMFATDYPHRHDDRIDELLDLVPETMRPKLMSETARAWYKL</sequence>
<keyword evidence="4" id="KW-1185">Reference proteome</keyword>
<dbReference type="Proteomes" id="UP000298424">
    <property type="component" value="Unassembled WGS sequence"/>
</dbReference>
<dbReference type="GO" id="GO:0016831">
    <property type="term" value="F:carboxy-lyase activity"/>
    <property type="evidence" value="ECO:0007669"/>
    <property type="project" value="InterPro"/>
</dbReference>
<proteinExistence type="predicted"/>
<dbReference type="SUPFAM" id="SSF51556">
    <property type="entry name" value="Metallo-dependent hydrolases"/>
    <property type="match status" value="1"/>
</dbReference>
<evidence type="ECO:0000313" key="3">
    <source>
        <dbReference type="EMBL" id="TFD27743.1"/>
    </source>
</evidence>
<dbReference type="PANTHER" id="PTHR21240:SF28">
    <property type="entry name" value="ISO-OROTATE DECARBOXYLASE (EUROFUNG)"/>
    <property type="match status" value="1"/>
</dbReference>
<dbReference type="PANTHER" id="PTHR21240">
    <property type="entry name" value="2-AMINO-3-CARBOXYLMUCONATE-6-SEMIALDEHYDE DECARBOXYLASE"/>
    <property type="match status" value="1"/>
</dbReference>
<dbReference type="AlphaFoldDB" id="A0A4V3IPE1"/>
<comment type="caution">
    <text evidence="3">The sequence shown here is derived from an EMBL/GenBank/DDBJ whole genome shotgun (WGS) entry which is preliminary data.</text>
</comment>
<dbReference type="OrthoDB" id="2533941at2"/>
<gene>
    <name evidence="3" type="ORF">E3T27_04575</name>
</gene>
<dbReference type="InterPro" id="IPR032466">
    <property type="entry name" value="Metal_Hydrolase"/>
</dbReference>
<protein>
    <submittedName>
        <fullName evidence="3">Amidohydrolase</fullName>
    </submittedName>
</protein>
<keyword evidence="1" id="KW-0456">Lyase</keyword>
<organism evidence="3 4">
    <name type="scientific">Cryobacterium lyxosi</name>
    <dbReference type="NCBI Taxonomy" id="1259228"/>
    <lineage>
        <taxon>Bacteria</taxon>
        <taxon>Bacillati</taxon>
        <taxon>Actinomycetota</taxon>
        <taxon>Actinomycetes</taxon>
        <taxon>Micrococcales</taxon>
        <taxon>Microbacteriaceae</taxon>
        <taxon>Cryobacterium</taxon>
    </lineage>
</organism>
<evidence type="ECO:0000313" key="4">
    <source>
        <dbReference type="Proteomes" id="UP000298424"/>
    </source>
</evidence>
<dbReference type="Pfam" id="PF04909">
    <property type="entry name" value="Amidohydro_2"/>
    <property type="match status" value="1"/>
</dbReference>
<dbReference type="EMBL" id="SOGT01000005">
    <property type="protein sequence ID" value="TFD27743.1"/>
    <property type="molecule type" value="Genomic_DNA"/>
</dbReference>
<dbReference type="Gene3D" id="3.20.20.140">
    <property type="entry name" value="Metal-dependent hydrolases"/>
    <property type="match status" value="1"/>
</dbReference>
<dbReference type="GO" id="GO:0005737">
    <property type="term" value="C:cytoplasm"/>
    <property type="evidence" value="ECO:0007669"/>
    <property type="project" value="TreeGrafter"/>
</dbReference>
<dbReference type="GO" id="GO:0019748">
    <property type="term" value="P:secondary metabolic process"/>
    <property type="evidence" value="ECO:0007669"/>
    <property type="project" value="TreeGrafter"/>
</dbReference>
<accession>A0A4V3IPE1</accession>
<dbReference type="InterPro" id="IPR006680">
    <property type="entry name" value="Amidohydro-rel"/>
</dbReference>
<dbReference type="InterPro" id="IPR032465">
    <property type="entry name" value="ACMSD"/>
</dbReference>
<keyword evidence="3" id="KW-0378">Hydrolase</keyword>
<evidence type="ECO:0000256" key="1">
    <source>
        <dbReference type="ARBA" id="ARBA00023239"/>
    </source>
</evidence>
<dbReference type="RefSeq" id="WP_134571728.1">
    <property type="nucleotide sequence ID" value="NZ_SOGT01000005.1"/>
</dbReference>
<name>A0A4V3IPE1_9MICO</name>
<dbReference type="GO" id="GO:0016787">
    <property type="term" value="F:hydrolase activity"/>
    <property type="evidence" value="ECO:0007669"/>
    <property type="project" value="UniProtKB-KW"/>
</dbReference>
<evidence type="ECO:0000259" key="2">
    <source>
        <dbReference type="Pfam" id="PF04909"/>
    </source>
</evidence>